<protein>
    <submittedName>
        <fullName evidence="1">Uncharacterized protein</fullName>
    </submittedName>
</protein>
<keyword evidence="2" id="KW-1185">Reference proteome</keyword>
<dbReference type="Proteomes" id="UP001465976">
    <property type="component" value="Unassembled WGS sequence"/>
</dbReference>
<gene>
    <name evidence="1" type="ORF">V5O48_004439</name>
</gene>
<dbReference type="PANTHER" id="PTHR38797:SF4">
    <property type="entry name" value="NUCLEAR PORE COMPLEX PROTEIN NUP85"/>
    <property type="match status" value="1"/>
</dbReference>
<dbReference type="PANTHER" id="PTHR38797">
    <property type="entry name" value="NUCLEAR PORE COMPLEX PROTEIN NUP85-RELATED"/>
    <property type="match status" value="1"/>
</dbReference>
<proteinExistence type="predicted"/>
<evidence type="ECO:0000313" key="1">
    <source>
        <dbReference type="EMBL" id="KAL0577541.1"/>
    </source>
</evidence>
<dbReference type="EMBL" id="JBAHYK010000150">
    <property type="protein sequence ID" value="KAL0577541.1"/>
    <property type="molecule type" value="Genomic_DNA"/>
</dbReference>
<organism evidence="1 2">
    <name type="scientific">Marasmius crinis-equi</name>
    <dbReference type="NCBI Taxonomy" id="585013"/>
    <lineage>
        <taxon>Eukaryota</taxon>
        <taxon>Fungi</taxon>
        <taxon>Dikarya</taxon>
        <taxon>Basidiomycota</taxon>
        <taxon>Agaricomycotina</taxon>
        <taxon>Agaricomycetes</taxon>
        <taxon>Agaricomycetidae</taxon>
        <taxon>Agaricales</taxon>
        <taxon>Marasmiineae</taxon>
        <taxon>Marasmiaceae</taxon>
        <taxon>Marasmius</taxon>
    </lineage>
</organism>
<reference evidence="1 2" key="1">
    <citation type="submission" date="2024-02" db="EMBL/GenBank/DDBJ databases">
        <title>A draft genome for the cacao thread blight pathogen Marasmius crinis-equi.</title>
        <authorList>
            <person name="Cohen S.P."/>
            <person name="Baruah I.K."/>
            <person name="Amoako-Attah I."/>
            <person name="Bukari Y."/>
            <person name="Meinhardt L.W."/>
            <person name="Bailey B.A."/>
        </authorList>
    </citation>
    <scope>NUCLEOTIDE SEQUENCE [LARGE SCALE GENOMIC DNA]</scope>
    <source>
        <strain evidence="1 2">GH-76</strain>
    </source>
</reference>
<sequence>MSTPAKEYYTSRLKELVQGADVEAIVPKITKPTLDAISRDSESDVEDTLWKLWGAFAEEARRTSDKSAQNKLIDGLKAIQALSPVLVQKNDSKEQYSNWGGRVWDDLPIFGAQVREEWNYNGEGDESRWANINAFVARIVNARLLDFDMYAIWSLREALESSDLSKGDGSLNGLIPAAAQWIFIAGSFIYQSDREWNPPPNQGNPARGGPLIADVKQGFSKERWAFWKKGFETVSKNTGDPVAEKTREMAREAIEKMGEIETESQA</sequence>
<comment type="caution">
    <text evidence="1">The sequence shown here is derived from an EMBL/GenBank/DDBJ whole genome shotgun (WGS) entry which is preliminary data.</text>
</comment>
<dbReference type="InterPro" id="IPR022085">
    <property type="entry name" value="OpdG"/>
</dbReference>
<name>A0ABR3FQ22_9AGAR</name>
<accession>A0ABR3FQ22</accession>
<evidence type="ECO:0000313" key="2">
    <source>
        <dbReference type="Proteomes" id="UP001465976"/>
    </source>
</evidence>
<dbReference type="InterPro" id="IPR053204">
    <property type="entry name" value="Oxopyrrolidines_Biosynth-assoc"/>
</dbReference>
<dbReference type="Pfam" id="PF12311">
    <property type="entry name" value="DUF3632"/>
    <property type="match status" value="1"/>
</dbReference>